<proteinExistence type="predicted"/>
<dbReference type="Proteomes" id="UP001229421">
    <property type="component" value="Unassembled WGS sequence"/>
</dbReference>
<dbReference type="EMBL" id="JAUHHV010000021">
    <property type="protein sequence ID" value="KAK1405892.1"/>
    <property type="molecule type" value="Genomic_DNA"/>
</dbReference>
<evidence type="ECO:0000313" key="1">
    <source>
        <dbReference type="EMBL" id="KAK1405892.1"/>
    </source>
</evidence>
<name>A0AAD8JK03_TARER</name>
<protein>
    <submittedName>
        <fullName evidence="1">Uncharacterized protein</fullName>
    </submittedName>
</protein>
<evidence type="ECO:0000313" key="2">
    <source>
        <dbReference type="Proteomes" id="UP001229421"/>
    </source>
</evidence>
<sequence>MEYAPGIGIGLKSRKGRSNGLSDEATGLSASPSAGVFVAGLRRLSDLPESRNPKAIPKQDWITSSGTELELYRLDGRAFLSTVEAITLFPYKAESRLVFTYLTGSSIPLDADRLVSSQTPILFTSLFERAWKDTVKDSSPSDYESPATERLRSSLTELPQVSGQERRAMAYLESLTSFGRFLLLCSKSHSGICFQCLLVNSCCLFPLALTYLITYSCKESIQQEEEELLLLPGSARKHLDRPATCAVVDASKELEFHTRFAGSSSPLRMWEANDRSG</sequence>
<accession>A0AAD8JK03</accession>
<organism evidence="1 2">
    <name type="scientific">Tagetes erecta</name>
    <name type="common">African marigold</name>
    <dbReference type="NCBI Taxonomy" id="13708"/>
    <lineage>
        <taxon>Eukaryota</taxon>
        <taxon>Viridiplantae</taxon>
        <taxon>Streptophyta</taxon>
        <taxon>Embryophyta</taxon>
        <taxon>Tracheophyta</taxon>
        <taxon>Spermatophyta</taxon>
        <taxon>Magnoliopsida</taxon>
        <taxon>eudicotyledons</taxon>
        <taxon>Gunneridae</taxon>
        <taxon>Pentapetalae</taxon>
        <taxon>asterids</taxon>
        <taxon>campanulids</taxon>
        <taxon>Asterales</taxon>
        <taxon>Asteraceae</taxon>
        <taxon>Asteroideae</taxon>
        <taxon>Heliantheae alliance</taxon>
        <taxon>Tageteae</taxon>
        <taxon>Tagetes</taxon>
    </lineage>
</organism>
<dbReference type="AlphaFoldDB" id="A0AAD8JK03"/>
<keyword evidence="2" id="KW-1185">Reference proteome</keyword>
<comment type="caution">
    <text evidence="1">The sequence shown here is derived from an EMBL/GenBank/DDBJ whole genome shotgun (WGS) entry which is preliminary data.</text>
</comment>
<reference evidence="1" key="1">
    <citation type="journal article" date="2023" name="bioRxiv">
        <title>Improved chromosome-level genome assembly for marigold (Tagetes erecta).</title>
        <authorList>
            <person name="Jiang F."/>
            <person name="Yuan L."/>
            <person name="Wang S."/>
            <person name="Wang H."/>
            <person name="Xu D."/>
            <person name="Wang A."/>
            <person name="Fan W."/>
        </authorList>
    </citation>
    <scope>NUCLEOTIDE SEQUENCE</scope>
    <source>
        <strain evidence="1">WSJ</strain>
        <tissue evidence="1">Leaf</tissue>
    </source>
</reference>
<gene>
    <name evidence="1" type="ORF">QVD17_42405</name>
</gene>